<dbReference type="InterPro" id="IPR019539">
    <property type="entry name" value="GalKase_N"/>
</dbReference>
<dbReference type="SUPFAM" id="SSF54211">
    <property type="entry name" value="Ribosomal protein S5 domain 2-like"/>
    <property type="match status" value="1"/>
</dbReference>
<dbReference type="InterPro" id="IPR036554">
    <property type="entry name" value="GHMP_kinase_C_sf"/>
</dbReference>
<dbReference type="PANTHER" id="PTHR10457:SF7">
    <property type="entry name" value="GALACTOKINASE-RELATED"/>
    <property type="match status" value="1"/>
</dbReference>
<name>A0AAD9DI37_9STRA</name>
<dbReference type="InterPro" id="IPR020568">
    <property type="entry name" value="Ribosomal_Su5_D2-typ_SF"/>
</dbReference>
<dbReference type="GO" id="GO:0009507">
    <property type="term" value="C:chloroplast"/>
    <property type="evidence" value="ECO:0007669"/>
    <property type="project" value="UniProtKB-SubCell"/>
</dbReference>
<comment type="subcellular location">
    <subcellularLocation>
        <location evidence="1">Plastid</location>
        <location evidence="1">Chloroplast</location>
    </subcellularLocation>
</comment>
<protein>
    <submittedName>
        <fullName evidence="5">Galactokinase</fullName>
        <ecNumber evidence="5">2.7.1.6</ecNumber>
    </submittedName>
</protein>
<comment type="caution">
    <text evidence="5">The sequence shown here is derived from an EMBL/GenBank/DDBJ whole genome shotgun (WGS) entry which is preliminary data.</text>
</comment>
<organism evidence="5 6">
    <name type="scientific">Skeletonema marinoi</name>
    <dbReference type="NCBI Taxonomy" id="267567"/>
    <lineage>
        <taxon>Eukaryota</taxon>
        <taxon>Sar</taxon>
        <taxon>Stramenopiles</taxon>
        <taxon>Ochrophyta</taxon>
        <taxon>Bacillariophyta</taxon>
        <taxon>Coscinodiscophyceae</taxon>
        <taxon>Thalassiosirophycidae</taxon>
        <taxon>Thalassiosirales</taxon>
        <taxon>Skeletonemataceae</taxon>
        <taxon>Skeletonema</taxon>
        <taxon>Skeletonema marinoi-dohrnii complex</taxon>
    </lineage>
</organism>
<dbReference type="EMBL" id="JATAAI010000003">
    <property type="protein sequence ID" value="KAK1746909.1"/>
    <property type="molecule type" value="Genomic_DNA"/>
</dbReference>
<dbReference type="Gene3D" id="3.30.70.890">
    <property type="entry name" value="GHMP kinase, C-terminal domain"/>
    <property type="match status" value="1"/>
</dbReference>
<keyword evidence="6" id="KW-1185">Reference proteome</keyword>
<dbReference type="Pfam" id="PF10509">
    <property type="entry name" value="GalKase_gal_bdg"/>
    <property type="match status" value="1"/>
</dbReference>
<keyword evidence="2" id="KW-0547">Nucleotide-binding</keyword>
<dbReference type="GO" id="GO:0004335">
    <property type="term" value="F:galactokinase activity"/>
    <property type="evidence" value="ECO:0007669"/>
    <property type="project" value="UniProtKB-EC"/>
</dbReference>
<evidence type="ECO:0000313" key="6">
    <source>
        <dbReference type="Proteomes" id="UP001224775"/>
    </source>
</evidence>
<feature type="domain" description="Galactokinase N-terminal" evidence="4">
    <location>
        <begin position="74"/>
        <end position="99"/>
    </location>
</feature>
<evidence type="ECO:0000256" key="2">
    <source>
        <dbReference type="ARBA" id="ARBA00022741"/>
    </source>
</evidence>
<evidence type="ECO:0000256" key="1">
    <source>
        <dbReference type="ARBA" id="ARBA00004229"/>
    </source>
</evidence>
<evidence type="ECO:0000256" key="3">
    <source>
        <dbReference type="ARBA" id="ARBA00022840"/>
    </source>
</evidence>
<sequence>MTSFFLADLVSDSSSAAAFDQQLHDKLVSPNDVCFNAVRCLFRESASALEQEITQEQELAHETESCNVLTHWIPGRIEVMGKHTDYAGGNSLVCSTEGRGMAMVSTMAPAAEGVDPEGLGQRKITIVSVLADGMEHHAMNSAAPFSVNGRTVVHHSIDISDDSMNKDDTANNDWRIYPKTTIRRLEKNFGLFAHCRETTTTDEEGGYHIIVAISSNLPPASGLSTSSCFVTGLFLVLDSHLDMRSSQIYRQAIGTADEEDTIYNLSTYLGNIENGTCYTRQRVKRTDIDATTEERNIVLEGTKQGDGVGTFGGSEDHAAILMGKKRQLALLSFCPTRPASFAVDQLNGLTVCNSEDIDTESKDVNQKSELELPSKLVFVIAYSGARAEKAGQGTEASIGYNYASDMASKAFKAYNACSTAAIHDDEQKKLRTLADSIRYERKKQSISHVTSCEDQVKKFISDKVLKGSAAVRGDDHATVADFGNLLTKRFEQFYEESEVLVPTAAYCLAESDRLQMLGPIVDKSHRNAVNILKNQIKETAWLPLWARGIEHQLQTKPTLYVDESKKSEQAPRNLERITAFASSAFGAGFGGSCWALVYRDEAEKFLLQWRSAYDEAFPANGSSREFFITEPGPGAFLL</sequence>
<dbReference type="GO" id="GO:0005524">
    <property type="term" value="F:ATP binding"/>
    <property type="evidence" value="ECO:0007669"/>
    <property type="project" value="UniProtKB-KW"/>
</dbReference>
<dbReference type="AlphaFoldDB" id="A0AAD9DI37"/>
<evidence type="ECO:0000313" key="5">
    <source>
        <dbReference type="EMBL" id="KAK1746909.1"/>
    </source>
</evidence>
<dbReference type="PANTHER" id="PTHR10457">
    <property type="entry name" value="MEVALONATE KINASE/GALACTOKINASE"/>
    <property type="match status" value="1"/>
</dbReference>
<reference evidence="5" key="1">
    <citation type="submission" date="2023-06" db="EMBL/GenBank/DDBJ databases">
        <title>Survivors Of The Sea: Transcriptome response of Skeletonema marinoi to long-term dormancy.</title>
        <authorList>
            <person name="Pinder M.I.M."/>
            <person name="Kourtchenko O."/>
            <person name="Robertson E.K."/>
            <person name="Larsson T."/>
            <person name="Maumus F."/>
            <person name="Osuna-Cruz C.M."/>
            <person name="Vancaester E."/>
            <person name="Stenow R."/>
            <person name="Vandepoele K."/>
            <person name="Ploug H."/>
            <person name="Bruchert V."/>
            <person name="Godhe A."/>
            <person name="Topel M."/>
        </authorList>
    </citation>
    <scope>NUCLEOTIDE SEQUENCE</scope>
    <source>
        <strain evidence="5">R05AC</strain>
    </source>
</reference>
<dbReference type="SUPFAM" id="SSF55060">
    <property type="entry name" value="GHMP Kinase, C-terminal domain"/>
    <property type="match status" value="1"/>
</dbReference>
<dbReference type="PRINTS" id="PR00959">
    <property type="entry name" value="MEVGALKINASE"/>
</dbReference>
<gene>
    <name evidence="5" type="ORF">QTG54_002253</name>
</gene>
<accession>A0AAD9DI37</accession>
<evidence type="ECO:0000259" key="4">
    <source>
        <dbReference type="Pfam" id="PF10509"/>
    </source>
</evidence>
<dbReference type="Proteomes" id="UP001224775">
    <property type="component" value="Unassembled WGS sequence"/>
</dbReference>
<proteinExistence type="predicted"/>
<dbReference type="InterPro" id="IPR014721">
    <property type="entry name" value="Ribsml_uS5_D2-typ_fold_subgr"/>
</dbReference>
<dbReference type="Gene3D" id="3.30.230.10">
    <property type="match status" value="1"/>
</dbReference>
<dbReference type="GO" id="GO:0005829">
    <property type="term" value="C:cytosol"/>
    <property type="evidence" value="ECO:0007669"/>
    <property type="project" value="TreeGrafter"/>
</dbReference>
<dbReference type="GO" id="GO:0006012">
    <property type="term" value="P:galactose metabolic process"/>
    <property type="evidence" value="ECO:0007669"/>
    <property type="project" value="TreeGrafter"/>
</dbReference>
<dbReference type="EC" id="2.7.1.6" evidence="5"/>
<keyword evidence="3" id="KW-0067">ATP-binding</keyword>
<keyword evidence="5" id="KW-0808">Transferase</keyword>